<keyword evidence="8" id="KW-1185">Reference proteome</keyword>
<dbReference type="PROSITE" id="PS50146">
    <property type="entry name" value="DAGK"/>
    <property type="match status" value="1"/>
</dbReference>
<dbReference type="GO" id="GO:0005737">
    <property type="term" value="C:cytoplasm"/>
    <property type="evidence" value="ECO:0000318"/>
    <property type="project" value="GO_Central"/>
</dbReference>
<evidence type="ECO:0000256" key="4">
    <source>
        <dbReference type="ARBA" id="ARBA00022840"/>
    </source>
</evidence>
<organism evidence="6 8">
    <name type="scientific">Schizosaccharomyces japonicus (strain yFS275 / FY16936)</name>
    <name type="common">Fission yeast</name>
    <dbReference type="NCBI Taxonomy" id="402676"/>
    <lineage>
        <taxon>Eukaryota</taxon>
        <taxon>Fungi</taxon>
        <taxon>Dikarya</taxon>
        <taxon>Ascomycota</taxon>
        <taxon>Taphrinomycotina</taxon>
        <taxon>Schizosaccharomycetes</taxon>
        <taxon>Schizosaccharomycetales</taxon>
        <taxon>Schizosaccharomycetaceae</taxon>
        <taxon>Schizosaccharomyces</taxon>
    </lineage>
</organism>
<dbReference type="Pfam" id="PF19279">
    <property type="entry name" value="YegS_C"/>
    <property type="match status" value="1"/>
</dbReference>
<dbReference type="VEuPathDB" id="FungiDB:SJAG_02429"/>
<dbReference type="AlphaFoldDB" id="B6K2G0"/>
<evidence type="ECO:0000256" key="2">
    <source>
        <dbReference type="ARBA" id="ARBA00022741"/>
    </source>
</evidence>
<reference evidence="6 8" key="1">
    <citation type="journal article" date="2011" name="Science">
        <title>Comparative functional genomics of the fission yeasts.</title>
        <authorList>
            <person name="Rhind N."/>
            <person name="Chen Z."/>
            <person name="Yassour M."/>
            <person name="Thompson D.A."/>
            <person name="Haas B.J."/>
            <person name="Habib N."/>
            <person name="Wapinski I."/>
            <person name="Roy S."/>
            <person name="Lin M.F."/>
            <person name="Heiman D.I."/>
            <person name="Young S.K."/>
            <person name="Furuya K."/>
            <person name="Guo Y."/>
            <person name="Pidoux A."/>
            <person name="Chen H.M."/>
            <person name="Robbertse B."/>
            <person name="Goldberg J.M."/>
            <person name="Aoki K."/>
            <person name="Bayne E.H."/>
            <person name="Berlin A.M."/>
            <person name="Desjardins C.A."/>
            <person name="Dobbs E."/>
            <person name="Dukaj L."/>
            <person name="Fan L."/>
            <person name="FitzGerald M.G."/>
            <person name="French C."/>
            <person name="Gujja S."/>
            <person name="Hansen K."/>
            <person name="Keifenheim D."/>
            <person name="Levin J.Z."/>
            <person name="Mosher R.A."/>
            <person name="Mueller C.A."/>
            <person name="Pfiffner J."/>
            <person name="Priest M."/>
            <person name="Russ C."/>
            <person name="Smialowska A."/>
            <person name="Swoboda P."/>
            <person name="Sykes S.M."/>
            <person name="Vaughn M."/>
            <person name="Vengrova S."/>
            <person name="Yoder R."/>
            <person name="Zeng Q."/>
            <person name="Allshire R."/>
            <person name="Baulcombe D."/>
            <person name="Birren B.W."/>
            <person name="Brown W."/>
            <person name="Ekwall K."/>
            <person name="Kellis M."/>
            <person name="Leatherwood J."/>
            <person name="Levin H."/>
            <person name="Margalit H."/>
            <person name="Martienssen R."/>
            <person name="Nieduszynski C.A."/>
            <person name="Spatafora J.W."/>
            <person name="Friedman N."/>
            <person name="Dalgaard J.Z."/>
            <person name="Baumann P."/>
            <person name="Niki H."/>
            <person name="Regev A."/>
            <person name="Nusbaum C."/>
        </authorList>
    </citation>
    <scope>NUCLEOTIDE SEQUENCE [LARGE SCALE GENOMIC DNA]</scope>
    <source>
        <strain evidence="8">yFS275 / FY16936</strain>
    </source>
</reference>
<dbReference type="OMA" id="TMGNFYA"/>
<dbReference type="GO" id="GO:0046512">
    <property type="term" value="P:sphingosine biosynthetic process"/>
    <property type="evidence" value="ECO:0000318"/>
    <property type="project" value="GO_Central"/>
</dbReference>
<dbReference type="JaponicusDB" id="SJAG_02429">
    <property type="gene designation" value="lcb4"/>
</dbReference>
<evidence type="ECO:0000313" key="7">
    <source>
        <dbReference type="JaponicusDB" id="SJAG_02429"/>
    </source>
</evidence>
<dbReference type="PANTHER" id="PTHR12358">
    <property type="entry name" value="SPHINGOSINE KINASE"/>
    <property type="match status" value="1"/>
</dbReference>
<dbReference type="OrthoDB" id="3853857at2759"/>
<gene>
    <name evidence="7" type="primary">lcb4</name>
    <name evidence="6" type="ORF">SJAG_02429</name>
</gene>
<keyword evidence="3 6" id="KW-0418">Kinase</keyword>
<dbReference type="SMART" id="SM00046">
    <property type="entry name" value="DAGKc"/>
    <property type="match status" value="1"/>
</dbReference>
<keyword evidence="4" id="KW-0067">ATP-binding</keyword>
<evidence type="ECO:0000313" key="8">
    <source>
        <dbReference type="Proteomes" id="UP000001744"/>
    </source>
</evidence>
<dbReference type="RefSeq" id="XP_002173634.2">
    <property type="nucleotide sequence ID" value="XM_002173598.2"/>
</dbReference>
<dbReference type="Proteomes" id="UP000001744">
    <property type="component" value="Unassembled WGS sequence"/>
</dbReference>
<dbReference type="InterPro" id="IPR017438">
    <property type="entry name" value="ATP-NAD_kinase_N"/>
</dbReference>
<dbReference type="Gene3D" id="3.40.50.10330">
    <property type="entry name" value="Probable inorganic polyphosphate/atp-NAD kinase, domain 1"/>
    <property type="match status" value="1"/>
</dbReference>
<dbReference type="eggNOG" id="KOG1116">
    <property type="taxonomic scope" value="Eukaryota"/>
</dbReference>
<keyword evidence="1" id="KW-0808">Transferase</keyword>
<evidence type="ECO:0000259" key="5">
    <source>
        <dbReference type="PROSITE" id="PS50146"/>
    </source>
</evidence>
<sequence>MNWGEIDGATVIDERTDMLRVKSAFVTYSRKMRFCFSTVSDTGDLNLPLSYVLWAHPWDQSSAVLKYIKSEQAEVEQCKIDGIADVQEFCDTVVDMAYKDAKIKKRFKVFINPFGGKGQAVQIWENQAEPIFAAGNCEYEIVCTEYQNHAREVIRQMDFNTVDAIISVGGDGLLHEILNGVAERKDHLEAFETPICMIPGGTGNAFGFNATKTKHPGLAAFRILKGIPTHYDLLSFTQKGKRCVSFLTANYGIVADADIGTDNLRFMGENRAVLGFLMRLFRTPDWKCRVDMDVVSSNREEIRRMYLRTLPSGSILEREIPKPLQRDRDLTNLQYGDETSPIPENWVSLDIPDLVVFCAGKLQYIAPDVRMFPTVRNDDGTIDIGIVRSTDFRSSLMDMFSKVETGKHFYNDTLEYYKVRAFRFTPILTESSHFFALDGESYPVAPFQCEVLPSLGTTLSPLGSFLLPPI</sequence>
<evidence type="ECO:0000313" key="6">
    <source>
        <dbReference type="EMBL" id="EEB07341.2"/>
    </source>
</evidence>
<keyword evidence="2" id="KW-0547">Nucleotide-binding</keyword>
<dbReference type="InterPro" id="IPR016064">
    <property type="entry name" value="NAD/diacylglycerol_kinase_sf"/>
</dbReference>
<dbReference type="GO" id="GO:0016301">
    <property type="term" value="F:kinase activity"/>
    <property type="evidence" value="ECO:0007669"/>
    <property type="project" value="UniProtKB-KW"/>
</dbReference>
<evidence type="ECO:0000256" key="1">
    <source>
        <dbReference type="ARBA" id="ARBA00022679"/>
    </source>
</evidence>
<dbReference type="Gene3D" id="2.60.200.40">
    <property type="match status" value="1"/>
</dbReference>
<dbReference type="GO" id="GO:0016020">
    <property type="term" value="C:membrane"/>
    <property type="evidence" value="ECO:0000318"/>
    <property type="project" value="GO_Central"/>
</dbReference>
<accession>B6K2G0</accession>
<dbReference type="InterPro" id="IPR045540">
    <property type="entry name" value="YegS/DAGK_C"/>
</dbReference>
<dbReference type="Pfam" id="PF00781">
    <property type="entry name" value="DAGK_cat"/>
    <property type="match status" value="1"/>
</dbReference>
<dbReference type="GeneID" id="7049176"/>
<dbReference type="SUPFAM" id="SSF111331">
    <property type="entry name" value="NAD kinase/diacylglycerol kinase-like"/>
    <property type="match status" value="1"/>
</dbReference>
<evidence type="ECO:0000256" key="3">
    <source>
        <dbReference type="ARBA" id="ARBA00022777"/>
    </source>
</evidence>
<dbReference type="InterPro" id="IPR050187">
    <property type="entry name" value="Lipid_Phosphate_FormReg"/>
</dbReference>
<dbReference type="EMBL" id="KE651166">
    <property type="protein sequence ID" value="EEB07341.2"/>
    <property type="molecule type" value="Genomic_DNA"/>
</dbReference>
<proteinExistence type="predicted"/>
<dbReference type="PANTHER" id="PTHR12358:SF31">
    <property type="entry name" value="ACYLGLYCEROL KINASE, MITOCHONDRIAL"/>
    <property type="match status" value="1"/>
</dbReference>
<feature type="domain" description="DAGKc" evidence="5">
    <location>
        <begin position="102"/>
        <end position="240"/>
    </location>
</feature>
<protein>
    <submittedName>
        <fullName evidence="6">Sphingoid long chain base kinase</fullName>
    </submittedName>
</protein>
<dbReference type="HOGENOM" id="CLU_013399_0_0_1"/>
<dbReference type="GO" id="GO:0005524">
    <property type="term" value="F:ATP binding"/>
    <property type="evidence" value="ECO:0007669"/>
    <property type="project" value="UniProtKB-KW"/>
</dbReference>
<dbReference type="STRING" id="402676.B6K2G0"/>
<name>B6K2G0_SCHJY</name>
<dbReference type="InterPro" id="IPR001206">
    <property type="entry name" value="Diacylglycerol_kinase_cat_dom"/>
</dbReference>